<proteinExistence type="predicted"/>
<dbReference type="AlphaFoldDB" id="A0A0J0YPK9"/>
<comment type="caution">
    <text evidence="1">The sequence shown here is derived from an EMBL/GenBank/DDBJ whole genome shotgun (WGS) entry which is preliminary data.</text>
</comment>
<name>A0A0J0YPK9_9NEIS</name>
<keyword evidence="2" id="KW-1185">Reference proteome</keyword>
<evidence type="ECO:0000313" key="2">
    <source>
        <dbReference type="Proteomes" id="UP000036027"/>
    </source>
</evidence>
<dbReference type="EMBL" id="JTDO01000021">
    <property type="protein sequence ID" value="KLT72075.1"/>
    <property type="molecule type" value="Genomic_DNA"/>
</dbReference>
<sequence>MKPRLKVYVYSTNCETKSADLILAVTGGEIRFDCTVDLNSADDIIPETLRFNSMTQSEFLYDGSVPKNNVFCVNALSNNMDNIYPVNYLRTDLFNPAIVEAMMAIANQAYDVEYC</sequence>
<evidence type="ECO:0000313" key="1">
    <source>
        <dbReference type="EMBL" id="KLT72075.1"/>
    </source>
</evidence>
<dbReference type="STRING" id="1470200.PL75_10035"/>
<dbReference type="PATRIC" id="fig|1470200.3.peg.1279"/>
<protein>
    <submittedName>
        <fullName evidence="1">Uncharacterized protein</fullName>
    </submittedName>
</protein>
<dbReference type="Proteomes" id="UP000036027">
    <property type="component" value="Unassembled WGS sequence"/>
</dbReference>
<dbReference type="RefSeq" id="WP_047761804.1">
    <property type="nucleotide sequence ID" value="NZ_CP091510.1"/>
</dbReference>
<reference evidence="1 2" key="1">
    <citation type="submission" date="2014-11" db="EMBL/GenBank/DDBJ databases">
        <title>Genome of a novel goose pathogen.</title>
        <authorList>
            <person name="Hansen C.M."/>
            <person name="Hueffer K."/>
            <person name="Choi S.C."/>
        </authorList>
    </citation>
    <scope>NUCLEOTIDE SEQUENCE [LARGE SCALE GENOMIC DNA]</scope>
    <source>
        <strain evidence="1 2">KH1503</strain>
    </source>
</reference>
<accession>A0A0J0YPK9</accession>
<organism evidence="1 2">
    <name type="scientific">Neisseria arctica</name>
    <dbReference type="NCBI Taxonomy" id="1470200"/>
    <lineage>
        <taxon>Bacteria</taxon>
        <taxon>Pseudomonadati</taxon>
        <taxon>Pseudomonadota</taxon>
        <taxon>Betaproteobacteria</taxon>
        <taxon>Neisseriales</taxon>
        <taxon>Neisseriaceae</taxon>
        <taxon>Neisseria</taxon>
    </lineage>
</organism>
<gene>
    <name evidence="1" type="ORF">PL75_10035</name>
</gene>